<reference evidence="3" key="1">
    <citation type="journal article" date="2017" name="Nature">
        <title>The genome of Chenopodium quinoa.</title>
        <authorList>
            <person name="Jarvis D.E."/>
            <person name="Ho Y.S."/>
            <person name="Lightfoot D.J."/>
            <person name="Schmoeckel S.M."/>
            <person name="Li B."/>
            <person name="Borm T.J.A."/>
            <person name="Ohyanagi H."/>
            <person name="Mineta K."/>
            <person name="Michell C.T."/>
            <person name="Saber N."/>
            <person name="Kharbatia N.M."/>
            <person name="Rupper R.R."/>
            <person name="Sharp A.R."/>
            <person name="Dally N."/>
            <person name="Boughton B.A."/>
            <person name="Woo Y.H."/>
            <person name="Gao G."/>
            <person name="Schijlen E.G.W.M."/>
            <person name="Guo X."/>
            <person name="Momin A.A."/>
            <person name="Negrao S."/>
            <person name="Al-Babili S."/>
            <person name="Gehring C."/>
            <person name="Roessner U."/>
            <person name="Jung C."/>
            <person name="Murphy K."/>
            <person name="Arold S.T."/>
            <person name="Gojobori T."/>
            <person name="van der Linden C.G."/>
            <person name="van Loo E.N."/>
            <person name="Jellen E.N."/>
            <person name="Maughan P.J."/>
            <person name="Tester M."/>
        </authorList>
    </citation>
    <scope>NUCLEOTIDE SEQUENCE [LARGE SCALE GENOMIC DNA]</scope>
    <source>
        <strain evidence="3">cv. PI 614886</strain>
    </source>
</reference>
<proteinExistence type="predicted"/>
<sequence length="572" mass="64986">MGSDIEIPEELAEIEFWNVGASEIVAVTRFMPIQNIWGIKTPTGALPTQIGSLIHLRYLGIRASNITELPASIGKLRNLLTLDYRNIDYSNTTVKIPNVFCKLKLLRHLFLPIDCPWTLEKLQLSALKNLQILWGVKCGGSDWFSQEMLRLSPTLSKLKVVVSTENNLEAVFDCPSLVSDRLHKFHCKWNFGVALKHVNHALSQNQHLDELVLVGKIKVEKLSLLLPPNLLILELKNSALKNEDVMVVAGALAHLKLLRLSNSYTGTTFTCNRGSFPQLEELYLGDLQNLDTWEIEKGAMPRLKKLEILKCQMLQQFPQGLVYVTTLQQLEFFGLPKQFGEQARMYGWSQQRLRLPHNVEAIIEQSDTQVDMSSIHKIYEQLTAGIFLKNKMKASLALTTNVDCDGLPEWDDIIDNCECTETKDRDGALIKVVKLKSSESELHVRGIIGIDDLSPNVTYTFTYVAMLEKVVARSLLLPDVKFQKHKQNLNDKEKISVRSLLFLPNVKFQEHEQNLNDKPRNKWFKVPIGEFKTHPKGSIGEAEFSLHCRCHTKEVGFAIKGFMIEPKLQSFT</sequence>
<keyword evidence="1" id="KW-0677">Repeat</keyword>
<dbReference type="Pfam" id="PF14299">
    <property type="entry name" value="PP2"/>
    <property type="match status" value="1"/>
</dbReference>
<accession>A0A803L244</accession>
<evidence type="ECO:0000313" key="3">
    <source>
        <dbReference type="EnsemblPlants" id="AUR62005933-RA:cds"/>
    </source>
</evidence>
<protein>
    <recommendedName>
        <fullName evidence="2">Disease resistance R13L4/SHOC-2-like LRR domain-containing protein</fullName>
    </recommendedName>
</protein>
<dbReference type="InterPro" id="IPR032675">
    <property type="entry name" value="LRR_dom_sf"/>
</dbReference>
<dbReference type="InterPro" id="IPR025886">
    <property type="entry name" value="PP2-like"/>
</dbReference>
<dbReference type="Pfam" id="PF23598">
    <property type="entry name" value="LRR_14"/>
    <property type="match status" value="1"/>
</dbReference>
<name>A0A803L244_CHEQI</name>
<dbReference type="Gene3D" id="3.80.10.10">
    <property type="entry name" value="Ribonuclease Inhibitor"/>
    <property type="match status" value="1"/>
</dbReference>
<evidence type="ECO:0000313" key="4">
    <source>
        <dbReference type="Proteomes" id="UP000596660"/>
    </source>
</evidence>
<keyword evidence="4" id="KW-1185">Reference proteome</keyword>
<organism evidence="3 4">
    <name type="scientific">Chenopodium quinoa</name>
    <name type="common">Quinoa</name>
    <dbReference type="NCBI Taxonomy" id="63459"/>
    <lineage>
        <taxon>Eukaryota</taxon>
        <taxon>Viridiplantae</taxon>
        <taxon>Streptophyta</taxon>
        <taxon>Embryophyta</taxon>
        <taxon>Tracheophyta</taxon>
        <taxon>Spermatophyta</taxon>
        <taxon>Magnoliopsida</taxon>
        <taxon>eudicotyledons</taxon>
        <taxon>Gunneridae</taxon>
        <taxon>Pentapetalae</taxon>
        <taxon>Caryophyllales</taxon>
        <taxon>Chenopodiaceae</taxon>
        <taxon>Chenopodioideae</taxon>
        <taxon>Atripliceae</taxon>
        <taxon>Chenopodium</taxon>
    </lineage>
</organism>
<dbReference type="Proteomes" id="UP000596660">
    <property type="component" value="Unplaced"/>
</dbReference>
<reference evidence="3" key="2">
    <citation type="submission" date="2021-03" db="UniProtKB">
        <authorList>
            <consortium name="EnsemblPlants"/>
        </authorList>
    </citation>
    <scope>IDENTIFICATION</scope>
</reference>
<evidence type="ECO:0000256" key="1">
    <source>
        <dbReference type="ARBA" id="ARBA00022737"/>
    </source>
</evidence>
<dbReference type="SUPFAM" id="SSF52058">
    <property type="entry name" value="L domain-like"/>
    <property type="match status" value="1"/>
</dbReference>
<dbReference type="PANTHER" id="PTHR47186">
    <property type="entry name" value="LEUCINE-RICH REPEAT-CONTAINING PROTEIN 57"/>
    <property type="match status" value="1"/>
</dbReference>
<dbReference type="InterPro" id="IPR055414">
    <property type="entry name" value="LRR_R13L4/SHOC2-like"/>
</dbReference>
<feature type="domain" description="Disease resistance R13L4/SHOC-2-like LRR" evidence="2">
    <location>
        <begin position="48"/>
        <end position="331"/>
    </location>
</feature>
<dbReference type="PANTHER" id="PTHR47186:SF50">
    <property type="entry name" value="FBD DOMAIN-CONTAINING PROTEIN"/>
    <property type="match status" value="1"/>
</dbReference>
<dbReference type="EnsemblPlants" id="AUR62005933-RA">
    <property type="protein sequence ID" value="AUR62005933-RA:cds"/>
    <property type="gene ID" value="AUR62005933"/>
</dbReference>
<dbReference type="AlphaFoldDB" id="A0A803L244"/>
<evidence type="ECO:0000259" key="2">
    <source>
        <dbReference type="Pfam" id="PF23598"/>
    </source>
</evidence>
<dbReference type="Gramene" id="AUR62005933-RA">
    <property type="protein sequence ID" value="AUR62005933-RA:cds"/>
    <property type="gene ID" value="AUR62005933"/>
</dbReference>